<feature type="compositionally biased region" description="Polar residues" evidence="3">
    <location>
        <begin position="135"/>
        <end position="148"/>
    </location>
</feature>
<name>A0A5R8ZZP8_9MICC</name>
<dbReference type="Gene3D" id="2.40.50.140">
    <property type="entry name" value="Nucleic acid-binding proteins"/>
    <property type="match status" value="1"/>
</dbReference>
<protein>
    <submittedName>
        <fullName evidence="4">Single-stranded DNA-binding protein</fullName>
    </submittedName>
</protein>
<dbReference type="RefSeq" id="WP_138171120.1">
    <property type="nucleotide sequence ID" value="NZ_VAWA01000023.1"/>
</dbReference>
<dbReference type="PROSITE" id="PS50935">
    <property type="entry name" value="SSB"/>
    <property type="match status" value="1"/>
</dbReference>
<evidence type="ECO:0000256" key="3">
    <source>
        <dbReference type="SAM" id="MobiDB-lite"/>
    </source>
</evidence>
<reference evidence="4 5" key="1">
    <citation type="submission" date="2019-05" db="EMBL/GenBank/DDBJ databases">
        <title>Nesterenkonia sp. GY239, isolated from the Southern Atlantic Ocean.</title>
        <authorList>
            <person name="Zhang G."/>
        </authorList>
    </citation>
    <scope>NUCLEOTIDE SEQUENCE [LARGE SCALE GENOMIC DNA]</scope>
    <source>
        <strain evidence="4 5">GY239</strain>
    </source>
</reference>
<dbReference type="GO" id="GO:0003697">
    <property type="term" value="F:single-stranded DNA binding"/>
    <property type="evidence" value="ECO:0007669"/>
    <property type="project" value="InterPro"/>
</dbReference>
<organism evidence="4 5">
    <name type="scientific">Nesterenkonia sphaerica</name>
    <dbReference type="NCBI Taxonomy" id="1804988"/>
    <lineage>
        <taxon>Bacteria</taxon>
        <taxon>Bacillati</taxon>
        <taxon>Actinomycetota</taxon>
        <taxon>Actinomycetes</taxon>
        <taxon>Micrococcales</taxon>
        <taxon>Micrococcaceae</taxon>
        <taxon>Nesterenkonia</taxon>
    </lineage>
</organism>
<dbReference type="InterPro" id="IPR012340">
    <property type="entry name" value="NA-bd_OB-fold"/>
</dbReference>
<evidence type="ECO:0000256" key="1">
    <source>
        <dbReference type="ARBA" id="ARBA00023125"/>
    </source>
</evidence>
<keyword evidence="1 2" id="KW-0238">DNA-binding</keyword>
<keyword evidence="5" id="KW-1185">Reference proteome</keyword>
<dbReference type="Pfam" id="PF00436">
    <property type="entry name" value="SSB"/>
    <property type="match status" value="1"/>
</dbReference>
<dbReference type="CDD" id="cd04496">
    <property type="entry name" value="SSB_OBF"/>
    <property type="match status" value="1"/>
</dbReference>
<accession>A0A5R8ZZP8</accession>
<evidence type="ECO:0000313" key="5">
    <source>
        <dbReference type="Proteomes" id="UP000306544"/>
    </source>
</evidence>
<evidence type="ECO:0000313" key="4">
    <source>
        <dbReference type="EMBL" id="TLP71908.1"/>
    </source>
</evidence>
<feature type="region of interest" description="Disordered" evidence="3">
    <location>
        <begin position="114"/>
        <end position="148"/>
    </location>
</feature>
<comment type="caution">
    <text evidence="4">The sequence shown here is derived from an EMBL/GenBank/DDBJ whole genome shotgun (WGS) entry which is preliminary data.</text>
</comment>
<dbReference type="OrthoDB" id="4773434at2"/>
<sequence length="148" mass="16546">MAIHTQQSFSGFIASAPQLSYTENGDPRLFVKVGKEHYQREADGSFTQKDTTFHNLVAFKAAAEQGHERLAKGDKIIAEGYVREYEYTDANGLTAPGEEFVARRIGHDMARTRYEVDRTPRRSVERDAAGFGAPQRQSPQSEPPNLSL</sequence>
<dbReference type="SUPFAM" id="SSF50249">
    <property type="entry name" value="Nucleic acid-binding proteins"/>
    <property type="match status" value="1"/>
</dbReference>
<evidence type="ECO:0000256" key="2">
    <source>
        <dbReference type="PROSITE-ProRule" id="PRU00252"/>
    </source>
</evidence>
<gene>
    <name evidence="4" type="ORF">FEF27_11950</name>
</gene>
<dbReference type="Proteomes" id="UP000306544">
    <property type="component" value="Unassembled WGS sequence"/>
</dbReference>
<proteinExistence type="predicted"/>
<dbReference type="EMBL" id="VAWA01000023">
    <property type="protein sequence ID" value="TLP71908.1"/>
    <property type="molecule type" value="Genomic_DNA"/>
</dbReference>
<dbReference type="AlphaFoldDB" id="A0A5R8ZZP8"/>
<dbReference type="InterPro" id="IPR000424">
    <property type="entry name" value="Primosome_PriB/ssb"/>
</dbReference>
<feature type="compositionally biased region" description="Basic and acidic residues" evidence="3">
    <location>
        <begin position="114"/>
        <end position="128"/>
    </location>
</feature>